<evidence type="ECO:0000313" key="4">
    <source>
        <dbReference type="Proteomes" id="UP000093355"/>
    </source>
</evidence>
<sequence>MSDVPGTHEPMRGSEANAPTPAPENPLSLSSMARDARQGLAEGLKNSVSDVIYTGLMYAGFILAILLPIAGIAVGGLFLLRAISSGRSKFLPLATIIASIVFWVATASPRGILPVLLGVL</sequence>
<comment type="caution">
    <text evidence="3">The sequence shown here is derived from an EMBL/GenBank/DDBJ whole genome shotgun (WGS) entry which is preliminary data.</text>
</comment>
<feature type="transmembrane region" description="Helical" evidence="2">
    <location>
        <begin position="56"/>
        <end position="78"/>
    </location>
</feature>
<feature type="region of interest" description="Disordered" evidence="1">
    <location>
        <begin position="1"/>
        <end position="29"/>
    </location>
</feature>
<evidence type="ECO:0000256" key="2">
    <source>
        <dbReference type="SAM" id="Phobius"/>
    </source>
</evidence>
<keyword evidence="2" id="KW-0812">Transmembrane</keyword>
<feature type="transmembrane region" description="Helical" evidence="2">
    <location>
        <begin position="90"/>
        <end position="112"/>
    </location>
</feature>
<keyword evidence="2" id="KW-0472">Membrane</keyword>
<keyword evidence="4" id="KW-1185">Reference proteome</keyword>
<protein>
    <submittedName>
        <fullName evidence="3">Uncharacterized protein</fullName>
    </submittedName>
</protein>
<name>A0A1B9NAG9_9MICO</name>
<organism evidence="3 4">
    <name type="scientific">Microbacterium sediminis</name>
    <dbReference type="NCBI Taxonomy" id="904291"/>
    <lineage>
        <taxon>Bacteria</taxon>
        <taxon>Bacillati</taxon>
        <taxon>Actinomycetota</taxon>
        <taxon>Actinomycetes</taxon>
        <taxon>Micrococcales</taxon>
        <taxon>Microbacteriaceae</taxon>
        <taxon>Microbacterium</taxon>
    </lineage>
</organism>
<evidence type="ECO:0000256" key="1">
    <source>
        <dbReference type="SAM" id="MobiDB-lite"/>
    </source>
</evidence>
<reference evidence="3 4" key="1">
    <citation type="submission" date="2016-05" db="EMBL/GenBank/DDBJ databases">
        <authorList>
            <person name="Lavstsen T."/>
            <person name="Jespersen J.S."/>
        </authorList>
    </citation>
    <scope>NUCLEOTIDE SEQUENCE [LARGE SCALE GENOMIC DNA]</scope>
    <source>
        <strain evidence="3 4">YLB-01</strain>
    </source>
</reference>
<gene>
    <name evidence="3" type="ORF">A7J15_07870</name>
</gene>
<proteinExistence type="predicted"/>
<dbReference type="EMBL" id="LXMD01000024">
    <property type="protein sequence ID" value="OCG73580.1"/>
    <property type="molecule type" value="Genomic_DNA"/>
</dbReference>
<dbReference type="RefSeq" id="WP_067026675.1">
    <property type="nucleotide sequence ID" value="NZ_JRNY01000005.1"/>
</dbReference>
<accession>A0A1B9NAG9</accession>
<keyword evidence="2" id="KW-1133">Transmembrane helix</keyword>
<dbReference type="Proteomes" id="UP000093355">
    <property type="component" value="Unassembled WGS sequence"/>
</dbReference>
<evidence type="ECO:0000313" key="3">
    <source>
        <dbReference type="EMBL" id="OCG73580.1"/>
    </source>
</evidence>
<dbReference type="AlphaFoldDB" id="A0A1B9NAG9"/>
<dbReference type="STRING" id="904291.A7J15_07870"/>